<protein>
    <submittedName>
        <fullName evidence="2">Uncharacterized protein</fullName>
    </submittedName>
</protein>
<dbReference type="EMBL" id="MCGE01000052">
    <property type="protein sequence ID" value="ORZ04284.1"/>
    <property type="molecule type" value="Genomic_DNA"/>
</dbReference>
<keyword evidence="3" id="KW-1185">Reference proteome</keyword>
<accession>A0A1X2HX78</accession>
<feature type="compositionally biased region" description="Acidic residues" evidence="1">
    <location>
        <begin position="48"/>
        <end position="61"/>
    </location>
</feature>
<sequence length="261" mass="29825">MPMSVLQGLGCRLTVVHIKYVGPVEDGTASKEAETDQADIGDVHTEDDSMLDDAEREEDGNDPYSAPYDYFLRFLPVQLIQDIVIPCINDHARSVIPNWQDLTWIGPMLHMMIWQNEDVKAYWLMADHRQSGDPLYQTRLFLEAFNLNLERISALTRPCVNGQEYKALADADTCCILQLDFVSDKFKKKYDDTDRNLVATVKRLSEPWFQTEVNAFSAYKKFNRHGASIKHNAFKYKLAEGILKFVTDQGGKQCVKCSSQE</sequence>
<dbReference type="OrthoDB" id="2286379at2759"/>
<dbReference type="Proteomes" id="UP000193560">
    <property type="component" value="Unassembled WGS sequence"/>
</dbReference>
<name>A0A1X2HX78_9FUNG</name>
<comment type="caution">
    <text evidence="2">The sequence shown here is derived from an EMBL/GenBank/DDBJ whole genome shotgun (WGS) entry which is preliminary data.</text>
</comment>
<evidence type="ECO:0000313" key="2">
    <source>
        <dbReference type="EMBL" id="ORZ04284.1"/>
    </source>
</evidence>
<gene>
    <name evidence="2" type="ORF">BCR42DRAFT_444308</name>
</gene>
<evidence type="ECO:0000256" key="1">
    <source>
        <dbReference type="SAM" id="MobiDB-lite"/>
    </source>
</evidence>
<proteinExistence type="predicted"/>
<evidence type="ECO:0000313" key="3">
    <source>
        <dbReference type="Proteomes" id="UP000193560"/>
    </source>
</evidence>
<feature type="region of interest" description="Disordered" evidence="1">
    <location>
        <begin position="27"/>
        <end position="62"/>
    </location>
</feature>
<dbReference type="STRING" id="90262.A0A1X2HX78"/>
<organism evidence="2 3">
    <name type="scientific">Absidia repens</name>
    <dbReference type="NCBI Taxonomy" id="90262"/>
    <lineage>
        <taxon>Eukaryota</taxon>
        <taxon>Fungi</taxon>
        <taxon>Fungi incertae sedis</taxon>
        <taxon>Mucoromycota</taxon>
        <taxon>Mucoromycotina</taxon>
        <taxon>Mucoromycetes</taxon>
        <taxon>Mucorales</taxon>
        <taxon>Cunninghamellaceae</taxon>
        <taxon>Absidia</taxon>
    </lineage>
</organism>
<reference evidence="2 3" key="1">
    <citation type="submission" date="2016-07" db="EMBL/GenBank/DDBJ databases">
        <title>Pervasive Adenine N6-methylation of Active Genes in Fungi.</title>
        <authorList>
            <consortium name="DOE Joint Genome Institute"/>
            <person name="Mondo S.J."/>
            <person name="Dannebaum R.O."/>
            <person name="Kuo R.C."/>
            <person name="Labutti K."/>
            <person name="Haridas S."/>
            <person name="Kuo A."/>
            <person name="Salamov A."/>
            <person name="Ahrendt S.R."/>
            <person name="Lipzen A."/>
            <person name="Sullivan W."/>
            <person name="Andreopoulos W.B."/>
            <person name="Clum A."/>
            <person name="Lindquist E."/>
            <person name="Daum C."/>
            <person name="Ramamoorthy G.K."/>
            <person name="Gryganskyi A."/>
            <person name="Culley D."/>
            <person name="Magnuson J.K."/>
            <person name="James T.Y."/>
            <person name="O'Malley M.A."/>
            <person name="Stajich J.E."/>
            <person name="Spatafora J.W."/>
            <person name="Visel A."/>
            <person name="Grigoriev I.V."/>
        </authorList>
    </citation>
    <scope>NUCLEOTIDE SEQUENCE [LARGE SCALE GENOMIC DNA]</scope>
    <source>
        <strain evidence="2 3">NRRL 1336</strain>
    </source>
</reference>
<dbReference type="AlphaFoldDB" id="A0A1X2HX78"/>